<evidence type="ECO:0000313" key="3">
    <source>
        <dbReference type="EMBL" id="MBE1564554.1"/>
    </source>
</evidence>
<name>A0ABR9KRA1_9ACTN</name>
<evidence type="ECO:0000256" key="1">
    <source>
        <dbReference type="SAM" id="MobiDB-lite"/>
    </source>
</evidence>
<keyword evidence="2" id="KW-0472">Membrane</keyword>
<evidence type="ECO:0000256" key="2">
    <source>
        <dbReference type="SAM" id="Phobius"/>
    </source>
</evidence>
<reference evidence="3 4" key="1">
    <citation type="submission" date="2020-10" db="EMBL/GenBank/DDBJ databases">
        <title>Sequencing the genomes of 1000 actinobacteria strains.</title>
        <authorList>
            <person name="Klenk H.-P."/>
        </authorList>
    </citation>
    <scope>NUCLEOTIDE SEQUENCE [LARGE SCALE GENOMIC DNA]</scope>
    <source>
        <strain evidence="3 4">DSM 43748</strain>
    </source>
</reference>
<dbReference type="RefSeq" id="WP_192778910.1">
    <property type="nucleotide sequence ID" value="NZ_BAAASY010000031.1"/>
</dbReference>
<protein>
    <submittedName>
        <fullName evidence="3">Uncharacterized protein</fullName>
    </submittedName>
</protein>
<keyword evidence="2" id="KW-0812">Transmembrane</keyword>
<accession>A0ABR9KRA1</accession>
<organism evidence="3 4">
    <name type="scientific">Nonomuraea africana</name>
    <dbReference type="NCBI Taxonomy" id="46171"/>
    <lineage>
        <taxon>Bacteria</taxon>
        <taxon>Bacillati</taxon>
        <taxon>Actinomycetota</taxon>
        <taxon>Actinomycetes</taxon>
        <taxon>Streptosporangiales</taxon>
        <taxon>Streptosporangiaceae</taxon>
        <taxon>Nonomuraea</taxon>
    </lineage>
</organism>
<keyword evidence="4" id="KW-1185">Reference proteome</keyword>
<comment type="caution">
    <text evidence="3">The sequence shown here is derived from an EMBL/GenBank/DDBJ whole genome shotgun (WGS) entry which is preliminary data.</text>
</comment>
<dbReference type="Proteomes" id="UP000661607">
    <property type="component" value="Unassembled WGS sequence"/>
</dbReference>
<keyword evidence="2" id="KW-1133">Transmembrane helix</keyword>
<dbReference type="EMBL" id="JADBEF010000001">
    <property type="protein sequence ID" value="MBE1564554.1"/>
    <property type="molecule type" value="Genomic_DNA"/>
</dbReference>
<sequence length="58" mass="6312">MSACASGRRDRGRHAHEHDQDPGPPPTLTNVPFVVVPLTSLIAIVFLALPSSNAYFRK</sequence>
<evidence type="ECO:0000313" key="4">
    <source>
        <dbReference type="Proteomes" id="UP000661607"/>
    </source>
</evidence>
<proteinExistence type="predicted"/>
<gene>
    <name evidence="3" type="ORF">H4W81_007333</name>
</gene>
<feature type="transmembrane region" description="Helical" evidence="2">
    <location>
        <begin position="31"/>
        <end position="49"/>
    </location>
</feature>
<feature type="region of interest" description="Disordered" evidence="1">
    <location>
        <begin position="1"/>
        <end position="29"/>
    </location>
</feature>